<feature type="compositionally biased region" description="Basic and acidic residues" evidence="1">
    <location>
        <begin position="439"/>
        <end position="449"/>
    </location>
</feature>
<dbReference type="InterPro" id="IPR055915">
    <property type="entry name" value="DUF7492"/>
</dbReference>
<feature type="region of interest" description="Disordered" evidence="1">
    <location>
        <begin position="533"/>
        <end position="559"/>
    </location>
</feature>
<dbReference type="Pfam" id="PF24320">
    <property type="entry name" value="DUF7492"/>
    <property type="match status" value="1"/>
</dbReference>
<feature type="compositionally biased region" description="Low complexity" evidence="1">
    <location>
        <begin position="379"/>
        <end position="397"/>
    </location>
</feature>
<feature type="chain" id="PRO_5035471611" description="DUF7492 domain-containing protein" evidence="2">
    <location>
        <begin position="25"/>
        <end position="611"/>
    </location>
</feature>
<feature type="region of interest" description="Disordered" evidence="1">
    <location>
        <begin position="379"/>
        <end position="482"/>
    </location>
</feature>
<dbReference type="AlphaFoldDB" id="A0A8K0L188"/>
<evidence type="ECO:0000313" key="4">
    <source>
        <dbReference type="EMBL" id="KAG8627035.1"/>
    </source>
</evidence>
<feature type="compositionally biased region" description="Basic and acidic residues" evidence="1">
    <location>
        <begin position="542"/>
        <end position="559"/>
    </location>
</feature>
<proteinExistence type="predicted"/>
<keyword evidence="2" id="KW-0732">Signal</keyword>
<sequence length="611" mass="64156">MVHSSVMSFTASVLLATLVGSVTGHSWVEQMQEISADGSFVGPMGYPRSYVARTDPGFNGGSMNYLLPALSSGRSKINDEDLLCHPDQRTAKQSDKYPVLTVKPGAFVAMKYLENGHVTLPANQKGKAKSGGTVFVYGTTSPKDDEKLMDVLKWTQDGKGGDGRGKMIAAQNFDDGRCHQINGETISKERQQEFPDRIPDQPTSNVEQWCETDVSLPTDIDGSKLTVYWVWQWNTEAGIDPGLPNGKDEYYTTCAEIGIGTNQLQGSRKNVADKNTLEQQDPQTKAPEGFQDRTALIKTPFGSANDGASNSPSPSASTSASVPASSPTSSLATETPAPPPSTRNRGRKTRTLTATTTIEEEEEQVLVTVTVTTRVHATDAAPTASASVPAQSTSAQPSPSPSPVASPSASVPAAGPSSGSGTKVQGGDIPRTTLLSRSNMEESLRKTPEELAAEPSVATDAPCEGSATSTSPGPTATVAPSVPTSAMYTSADLSNTARDFRTPGTLVTSISSSPAQSKTASVPRVVLTTALPGASSGAGQIGKEKEGRDEGLIGSRSVRDRVMGKREARRKLGATFPSLSELVGFGKGEGKGVEKGRFRIDNGKGKGRVDA</sequence>
<reference evidence="4" key="1">
    <citation type="submission" date="2021-07" db="EMBL/GenBank/DDBJ databases">
        <title>Elsinoe batatas strain:CRI-CJ2 Genome sequencing and assembly.</title>
        <authorList>
            <person name="Huang L."/>
        </authorList>
    </citation>
    <scope>NUCLEOTIDE SEQUENCE</scope>
    <source>
        <strain evidence="4">CRI-CJ2</strain>
    </source>
</reference>
<dbReference type="Proteomes" id="UP000809789">
    <property type="component" value="Unassembled WGS sequence"/>
</dbReference>
<organism evidence="4 5">
    <name type="scientific">Elsinoe batatas</name>
    <dbReference type="NCBI Taxonomy" id="2601811"/>
    <lineage>
        <taxon>Eukaryota</taxon>
        <taxon>Fungi</taxon>
        <taxon>Dikarya</taxon>
        <taxon>Ascomycota</taxon>
        <taxon>Pezizomycotina</taxon>
        <taxon>Dothideomycetes</taxon>
        <taxon>Dothideomycetidae</taxon>
        <taxon>Myriangiales</taxon>
        <taxon>Elsinoaceae</taxon>
        <taxon>Elsinoe</taxon>
    </lineage>
</organism>
<feature type="region of interest" description="Disordered" evidence="1">
    <location>
        <begin position="299"/>
        <end position="361"/>
    </location>
</feature>
<dbReference type="EMBL" id="JAESVG020000005">
    <property type="protein sequence ID" value="KAG8627035.1"/>
    <property type="molecule type" value="Genomic_DNA"/>
</dbReference>
<feature type="region of interest" description="Disordered" evidence="1">
    <location>
        <begin position="591"/>
        <end position="611"/>
    </location>
</feature>
<comment type="caution">
    <text evidence="4">The sequence shown here is derived from an EMBL/GenBank/DDBJ whole genome shotgun (WGS) entry which is preliminary data.</text>
</comment>
<feature type="compositionally biased region" description="Low complexity" evidence="1">
    <location>
        <begin position="308"/>
        <end position="335"/>
    </location>
</feature>
<name>A0A8K0L188_9PEZI</name>
<feature type="signal peptide" evidence="2">
    <location>
        <begin position="1"/>
        <end position="24"/>
    </location>
</feature>
<dbReference type="OrthoDB" id="64281at2759"/>
<accession>A0A8K0L188</accession>
<feature type="compositionally biased region" description="Low complexity" evidence="1">
    <location>
        <begin position="405"/>
        <end position="422"/>
    </location>
</feature>
<gene>
    <name evidence="4" type="ORF">KVT40_004518</name>
</gene>
<evidence type="ECO:0000256" key="2">
    <source>
        <dbReference type="SAM" id="SignalP"/>
    </source>
</evidence>
<keyword evidence="5" id="KW-1185">Reference proteome</keyword>
<evidence type="ECO:0000313" key="5">
    <source>
        <dbReference type="Proteomes" id="UP000809789"/>
    </source>
</evidence>
<feature type="domain" description="DUF7492" evidence="3">
    <location>
        <begin position="22"/>
        <end position="285"/>
    </location>
</feature>
<evidence type="ECO:0000256" key="1">
    <source>
        <dbReference type="SAM" id="MobiDB-lite"/>
    </source>
</evidence>
<evidence type="ECO:0000259" key="3">
    <source>
        <dbReference type="Pfam" id="PF24320"/>
    </source>
</evidence>
<protein>
    <recommendedName>
        <fullName evidence="3">DUF7492 domain-containing protein</fullName>
    </recommendedName>
</protein>
<feature type="compositionally biased region" description="Low complexity" evidence="1">
    <location>
        <begin position="465"/>
        <end position="481"/>
    </location>
</feature>